<name>A0ABR3EB78_9TRYP</name>
<sequence>MTKNRRHDIVKPSKYKTSICTFFRREEGCPFGEKCAFAHGEDELRSEPKDTASLPEASAADGVTPAAAPLLTFDSTPSEHVNARAALGDEQHSDALGQQGQHDSSATTVTPAEAKRKAKKRGFDVPSTPSGNTQGLPGGGLGGSSGAARGDAPATRGRILPKRRQPLPPPPPSSLPGHGSMLPTAFGLSAAQPPLPPPRPPSFALPGDFGGLAYAGMPAVMSGMPHYIPVMGHHPFSAINDNQHAINVAPVMLSPTSYATLQPTMQLPPPPPPPPPPVPALSSSAPSGVTGPASGAAVANALPSGDAKRRQRQPLRPVVNSTTMTHSTGRHPTNAFAMVSDEVATAPYVYGLMAAAGVLLNSSSAPASNARASSGMNYPPSDPPCVAAFGGFAATPSLHPSTGPMPDSSDSGVRNSRRTPPTTVSSNAPAAQLPPPNFVTAAPAPTTAVQHRLNSASNCQSGSASSTVIGDSLWGSTERSVHPLNPSLSSRTDVATSFTDRCGSSAEDYSAILSSLGIGGSSYTTIPLNRFICERGTTSNEDDVSVEGDFDWTAAVERWLSTAREDGVGDRATTASAENPPTVGAMAVPTDVSSTASTPEASTTTAKRLAAVATTYHPQGGRSVLAALNGNPVLMDVELKNKASSTSSPATEARRRPAAAVCQVSRAAGGIASQAPRRAPVMKNQFKSSCAAEADSGAVLLYCAEKNTFVYIASGSSGTAVAMTPGKRRGQAVAAATASSAAPSQRAVKSPVAAVRAWQALAQSLDNPSTAGHHDILGVHVRFVPGRRKRSVLEEVPDEEAEYCI</sequence>
<dbReference type="SUPFAM" id="SSF90229">
    <property type="entry name" value="CCCH zinc finger"/>
    <property type="match status" value="1"/>
</dbReference>
<feature type="domain" description="C3H1-type" evidence="6">
    <location>
        <begin position="14"/>
        <end position="42"/>
    </location>
</feature>
<organism evidence="7 8">
    <name type="scientific">Leishmania shawi</name>
    <dbReference type="NCBI Taxonomy" id="5680"/>
    <lineage>
        <taxon>Eukaryota</taxon>
        <taxon>Discoba</taxon>
        <taxon>Euglenozoa</taxon>
        <taxon>Kinetoplastea</taxon>
        <taxon>Metakinetoplastina</taxon>
        <taxon>Trypanosomatida</taxon>
        <taxon>Trypanosomatidae</taxon>
        <taxon>Leishmaniinae</taxon>
        <taxon>Leishmania</taxon>
        <taxon>Leishmania guyanensis species complex</taxon>
    </lineage>
</organism>
<feature type="compositionally biased region" description="Pro residues" evidence="5">
    <location>
        <begin position="193"/>
        <end position="203"/>
    </location>
</feature>
<dbReference type="Gene3D" id="4.10.1000.10">
    <property type="entry name" value="Zinc finger, CCCH-type"/>
    <property type="match status" value="1"/>
</dbReference>
<feature type="compositionally biased region" description="Polar residues" evidence="5">
    <location>
        <begin position="319"/>
        <end position="330"/>
    </location>
</feature>
<dbReference type="InterPro" id="IPR000571">
    <property type="entry name" value="Znf_CCCH"/>
</dbReference>
<feature type="compositionally biased region" description="Low complexity" evidence="5">
    <location>
        <begin position="593"/>
        <end position="602"/>
    </location>
</feature>
<comment type="caution">
    <text evidence="7">The sequence shown here is derived from an EMBL/GenBank/DDBJ whole genome shotgun (WGS) entry which is preliminary data.</text>
</comment>
<dbReference type="InterPro" id="IPR036855">
    <property type="entry name" value="Znf_CCCH_sf"/>
</dbReference>
<feature type="region of interest" description="Disordered" evidence="5">
    <location>
        <begin position="91"/>
        <end position="203"/>
    </location>
</feature>
<dbReference type="PROSITE" id="PS50103">
    <property type="entry name" value="ZF_C3H1"/>
    <property type="match status" value="1"/>
</dbReference>
<dbReference type="Pfam" id="PF00642">
    <property type="entry name" value="zf-CCCH"/>
    <property type="match status" value="1"/>
</dbReference>
<gene>
    <name evidence="7" type="ORF">Q4I29_002201</name>
</gene>
<feature type="compositionally biased region" description="Basic and acidic residues" evidence="5">
    <location>
        <begin position="41"/>
        <end position="50"/>
    </location>
</feature>
<protein>
    <submittedName>
        <fullName evidence="7">Zinc finger C-x8-C-x5-C-x3-H type (And similar)</fullName>
    </submittedName>
</protein>
<evidence type="ECO:0000256" key="3">
    <source>
        <dbReference type="ARBA" id="ARBA00022833"/>
    </source>
</evidence>
<feature type="compositionally biased region" description="Gly residues" evidence="5">
    <location>
        <begin position="136"/>
        <end position="145"/>
    </location>
</feature>
<keyword evidence="1 4" id="KW-0479">Metal-binding</keyword>
<evidence type="ECO:0000256" key="5">
    <source>
        <dbReference type="SAM" id="MobiDB-lite"/>
    </source>
</evidence>
<keyword evidence="8" id="KW-1185">Reference proteome</keyword>
<dbReference type="EMBL" id="JBAMZM010000016">
    <property type="protein sequence ID" value="KAL0509055.1"/>
    <property type="molecule type" value="Genomic_DNA"/>
</dbReference>
<feature type="region of interest" description="Disordered" evidence="5">
    <location>
        <begin position="397"/>
        <end position="442"/>
    </location>
</feature>
<feature type="region of interest" description="Disordered" evidence="5">
    <location>
        <begin position="567"/>
        <end position="602"/>
    </location>
</feature>
<reference evidence="7 8" key="1">
    <citation type="submission" date="2024-02" db="EMBL/GenBank/DDBJ databases">
        <title>FIRST GENOME SEQUENCES OF Leishmania (Viannia) shawi, Leishmania (Viannia) lindenbergi AND Leishmania (Viannia) utingensis.</title>
        <authorList>
            <person name="Resadore F."/>
            <person name="Custodio M.G.F."/>
            <person name="Boite M.C."/>
            <person name="Cupolillo E."/>
            <person name="Ferreira G.E.M."/>
        </authorList>
    </citation>
    <scope>NUCLEOTIDE SEQUENCE [LARGE SCALE GENOMIC DNA]</scope>
    <source>
        <strain evidence="7 8">MCEB/BR/1984/M8408</strain>
    </source>
</reference>
<accession>A0ABR3EB78</accession>
<feature type="region of interest" description="Disordered" evidence="5">
    <location>
        <begin position="41"/>
        <end position="70"/>
    </location>
</feature>
<feature type="compositionally biased region" description="Polar residues" evidence="5">
    <location>
        <begin position="408"/>
        <end position="429"/>
    </location>
</feature>
<feature type="compositionally biased region" description="Polar residues" evidence="5">
    <location>
        <begin position="96"/>
        <end position="110"/>
    </location>
</feature>
<feature type="region of interest" description="Disordered" evidence="5">
    <location>
        <begin position="261"/>
        <end position="330"/>
    </location>
</feature>
<evidence type="ECO:0000313" key="7">
    <source>
        <dbReference type="EMBL" id="KAL0509055.1"/>
    </source>
</evidence>
<evidence type="ECO:0000256" key="1">
    <source>
        <dbReference type="ARBA" id="ARBA00022723"/>
    </source>
</evidence>
<keyword evidence="2 4" id="KW-0863">Zinc-finger</keyword>
<dbReference type="SMART" id="SM00356">
    <property type="entry name" value="ZnF_C3H1"/>
    <property type="match status" value="1"/>
</dbReference>
<feature type="zinc finger region" description="C3H1-type" evidence="4">
    <location>
        <begin position="14"/>
        <end position="42"/>
    </location>
</feature>
<evidence type="ECO:0000256" key="2">
    <source>
        <dbReference type="ARBA" id="ARBA00022771"/>
    </source>
</evidence>
<keyword evidence="3 4" id="KW-0862">Zinc</keyword>
<evidence type="ECO:0000256" key="4">
    <source>
        <dbReference type="PROSITE-ProRule" id="PRU00723"/>
    </source>
</evidence>
<evidence type="ECO:0000259" key="6">
    <source>
        <dbReference type="PROSITE" id="PS50103"/>
    </source>
</evidence>
<dbReference type="Proteomes" id="UP001443563">
    <property type="component" value="Unassembled WGS sequence"/>
</dbReference>
<feature type="compositionally biased region" description="Pro residues" evidence="5">
    <location>
        <begin position="266"/>
        <end position="279"/>
    </location>
</feature>
<evidence type="ECO:0000313" key="8">
    <source>
        <dbReference type="Proteomes" id="UP001443563"/>
    </source>
</evidence>
<proteinExistence type="predicted"/>